<dbReference type="Proteomes" id="UP000225108">
    <property type="component" value="Unassembled WGS sequence"/>
</dbReference>
<evidence type="ECO:0000256" key="2">
    <source>
        <dbReference type="SAM" id="Phobius"/>
    </source>
</evidence>
<dbReference type="AlphaFoldDB" id="A0A2G3PJU1"/>
<keyword evidence="2" id="KW-0472">Membrane</keyword>
<name>A0A2G3PJU1_WILMA</name>
<evidence type="ECO:0008006" key="5">
    <source>
        <dbReference type="Google" id="ProtNLM"/>
    </source>
</evidence>
<evidence type="ECO:0000313" key="4">
    <source>
        <dbReference type="Proteomes" id="UP000225108"/>
    </source>
</evidence>
<sequence>MKMIAFLRAPGRGIAALCAVVGLILGLAAALVYSAAATPSYEAKATVVMMPAPGVPPAESSYYWEILSRGQVTRTAAIVLADRRWVEQAAQSAGVPASELTLAAGAVADTTLIEATMTAKSGEAAEKGLEKVLEVASADAASISGPFVLKEISAPGGTATSTGISKAQLVPAASIAGLVLGLGVGLLIARTRRDPRARHGSARSGRGDDNDGRSDQRPEASAVHSRADGSTPPVDRRDEPGNEYAAYRPTPGQAG</sequence>
<reference evidence="3 4" key="1">
    <citation type="submission" date="2017-10" db="EMBL/GenBank/DDBJ databases">
        <title>The draft genome sequence of Williamsia sp. BULT 1.1 isolated from the semi-arid grassland soils from South Africa.</title>
        <authorList>
            <person name="Kabwe M.H."/>
            <person name="Govender N."/>
            <person name="Mutseka Lunga P."/>
            <person name="Vikram S."/>
            <person name="Makhalanyane T.P."/>
        </authorList>
    </citation>
    <scope>NUCLEOTIDE SEQUENCE [LARGE SCALE GENOMIC DNA]</scope>
    <source>
        <strain evidence="3 4">BULT 1.1</strain>
    </source>
</reference>
<feature type="compositionally biased region" description="Basic and acidic residues" evidence="1">
    <location>
        <begin position="205"/>
        <end position="218"/>
    </location>
</feature>
<evidence type="ECO:0000256" key="1">
    <source>
        <dbReference type="SAM" id="MobiDB-lite"/>
    </source>
</evidence>
<accession>A0A2G3PJU1</accession>
<feature type="region of interest" description="Disordered" evidence="1">
    <location>
        <begin position="194"/>
        <end position="255"/>
    </location>
</feature>
<protein>
    <recommendedName>
        <fullName evidence="5">Capsular polysaccharide biosynthesis protein</fullName>
    </recommendedName>
</protein>
<proteinExistence type="predicted"/>
<keyword evidence="2" id="KW-1133">Transmembrane helix</keyword>
<keyword evidence="2" id="KW-0812">Transmembrane</keyword>
<organism evidence="3 4">
    <name type="scientific">Williamsia marianensis</name>
    <dbReference type="NCBI Taxonomy" id="85044"/>
    <lineage>
        <taxon>Bacteria</taxon>
        <taxon>Bacillati</taxon>
        <taxon>Actinomycetota</taxon>
        <taxon>Actinomycetes</taxon>
        <taxon>Mycobacteriales</taxon>
        <taxon>Nocardiaceae</taxon>
        <taxon>Williamsia</taxon>
    </lineage>
</organism>
<comment type="caution">
    <text evidence="3">The sequence shown here is derived from an EMBL/GenBank/DDBJ whole genome shotgun (WGS) entry which is preliminary data.</text>
</comment>
<evidence type="ECO:0000313" key="3">
    <source>
        <dbReference type="EMBL" id="PHV65382.1"/>
    </source>
</evidence>
<dbReference type="EMBL" id="PEBD01000010">
    <property type="protein sequence ID" value="PHV65382.1"/>
    <property type="molecule type" value="Genomic_DNA"/>
</dbReference>
<feature type="transmembrane region" description="Helical" evidence="2">
    <location>
        <begin position="169"/>
        <end position="189"/>
    </location>
</feature>
<gene>
    <name evidence="3" type="ORF">CSW57_16500</name>
</gene>
<dbReference type="RefSeq" id="WP_099383776.1">
    <property type="nucleotide sequence ID" value="NZ_PEBD01000010.1"/>
</dbReference>